<dbReference type="GO" id="GO:0016150">
    <property type="term" value="F:translation release factor activity, codon nonspecific"/>
    <property type="evidence" value="ECO:0007669"/>
    <property type="project" value="TreeGrafter"/>
</dbReference>
<dbReference type="InParanoid" id="H2AS03"/>
<dbReference type="EMBL" id="HE650823">
    <property type="protein sequence ID" value="CCF57153.1"/>
    <property type="molecule type" value="Genomic_DNA"/>
</dbReference>
<dbReference type="OrthoDB" id="270639at2759"/>
<dbReference type="GeneID" id="13885072"/>
<dbReference type="GO" id="GO:0070126">
    <property type="term" value="P:mitochondrial translational termination"/>
    <property type="evidence" value="ECO:0007669"/>
    <property type="project" value="TreeGrafter"/>
</dbReference>
<evidence type="ECO:0000259" key="1">
    <source>
        <dbReference type="Pfam" id="PF00472"/>
    </source>
</evidence>
<dbReference type="PANTHER" id="PTHR11075:SF54">
    <property type="entry name" value="LARGE RIBOSOMAL SUBUNIT PROTEIN ML62"/>
    <property type="match status" value="1"/>
</dbReference>
<dbReference type="RefSeq" id="XP_003956288.1">
    <property type="nucleotide sequence ID" value="XM_003956239.1"/>
</dbReference>
<dbReference type="AlphaFoldDB" id="H2AS03"/>
<reference evidence="2 3" key="1">
    <citation type="journal article" date="2011" name="Proc. Natl. Acad. Sci. U.S.A.">
        <title>Evolutionary erosion of yeast sex chromosomes by mating-type switching accidents.</title>
        <authorList>
            <person name="Gordon J.L."/>
            <person name="Armisen D."/>
            <person name="Proux-Wera E."/>
            <person name="Oheigeartaigh S.S."/>
            <person name="Byrne K.P."/>
            <person name="Wolfe K.H."/>
        </authorList>
    </citation>
    <scope>NUCLEOTIDE SEQUENCE [LARGE SCALE GENOMIC DNA]</scope>
    <source>
        <strain evidence="3">ATCC 22294 / BCRC 22015 / CBS 2517 / CECT 1963 / NBRC 1671 / NRRL Y-8276</strain>
    </source>
</reference>
<dbReference type="KEGG" id="kaf:KAFR_0C01600"/>
<proteinExistence type="predicted"/>
<evidence type="ECO:0000313" key="2">
    <source>
        <dbReference type="EMBL" id="CCF57153.1"/>
    </source>
</evidence>
<gene>
    <name evidence="2" type="primary">KAFR0C01600</name>
    <name evidence="2" type="ORF">KAFR_0C01600</name>
</gene>
<dbReference type="GO" id="GO:0005762">
    <property type="term" value="C:mitochondrial large ribosomal subunit"/>
    <property type="evidence" value="ECO:0007669"/>
    <property type="project" value="EnsemblFungi"/>
</dbReference>
<dbReference type="InterPro" id="IPR052104">
    <property type="entry name" value="Mito_Release_Factor_mL62"/>
</dbReference>
<dbReference type="PANTHER" id="PTHR11075">
    <property type="entry name" value="PEPTIDE CHAIN RELEASE FACTOR"/>
    <property type="match status" value="1"/>
</dbReference>
<dbReference type="SUPFAM" id="SSF110916">
    <property type="entry name" value="Peptidyl-tRNA hydrolase domain-like"/>
    <property type="match status" value="1"/>
</dbReference>
<dbReference type="InterPro" id="IPR000352">
    <property type="entry name" value="Pep_chain_release_fac_I"/>
</dbReference>
<organism evidence="2 3">
    <name type="scientific">Kazachstania africana (strain ATCC 22294 / BCRC 22015 / CBS 2517 / CECT 1963 / NBRC 1671 / NRRL Y-8276)</name>
    <name type="common">Yeast</name>
    <name type="synonym">Kluyveromyces africanus</name>
    <dbReference type="NCBI Taxonomy" id="1071382"/>
    <lineage>
        <taxon>Eukaryota</taxon>
        <taxon>Fungi</taxon>
        <taxon>Dikarya</taxon>
        <taxon>Ascomycota</taxon>
        <taxon>Saccharomycotina</taxon>
        <taxon>Saccharomycetes</taxon>
        <taxon>Saccharomycetales</taxon>
        <taxon>Saccharomycetaceae</taxon>
        <taxon>Kazachstania</taxon>
    </lineage>
</organism>
<dbReference type="HOGENOM" id="CLU_089470_0_2_1"/>
<dbReference type="STRING" id="1071382.H2AS03"/>
<dbReference type="Proteomes" id="UP000005220">
    <property type="component" value="Chromosome 3"/>
</dbReference>
<name>H2AS03_KAZAF</name>
<dbReference type="Gene3D" id="3.30.160.20">
    <property type="match status" value="1"/>
</dbReference>
<dbReference type="eggNOG" id="KOG3429">
    <property type="taxonomic scope" value="Eukaryota"/>
</dbReference>
<dbReference type="Pfam" id="PF00472">
    <property type="entry name" value="RF-1"/>
    <property type="match status" value="1"/>
</dbReference>
<keyword evidence="3" id="KW-1185">Reference proteome</keyword>
<feature type="domain" description="Prokaryotic-type class I peptide chain release factors" evidence="1">
    <location>
        <begin position="34"/>
        <end position="168"/>
    </location>
</feature>
<dbReference type="GO" id="GO:0004045">
    <property type="term" value="F:peptidyl-tRNA hydrolase activity"/>
    <property type="evidence" value="ECO:0007669"/>
    <property type="project" value="EnsemblFungi"/>
</dbReference>
<evidence type="ECO:0000313" key="3">
    <source>
        <dbReference type="Proteomes" id="UP000005220"/>
    </source>
</evidence>
<sequence length="175" mass="20698">MLKLMRFISTENNYTTELLAAKRWLQSLKPSTFPQKLFKIRYDRSSGPGGQNVNKVNTKCTMTLSNFSKCTFFPESIRSQLLSRTFRYYVKKSDLIVVSSDEARSREINRQICINKLISEINENVYFPKERTLEEKKSIKEKSSNVLKTRNERRLLEKKQNASKKKLRHKYNVIF</sequence>
<accession>H2AS03</accession>
<dbReference type="FunCoup" id="H2AS03">
    <property type="interactions" value="262"/>
</dbReference>
<protein>
    <recommendedName>
        <fullName evidence="1">Prokaryotic-type class I peptide chain release factors domain-containing protein</fullName>
    </recommendedName>
</protein>